<comment type="caution">
    <text evidence="1">The sequence shown here is derived from an EMBL/GenBank/DDBJ whole genome shotgun (WGS) entry which is preliminary data.</text>
</comment>
<evidence type="ECO:0000313" key="2">
    <source>
        <dbReference type="Proteomes" id="UP001604335"/>
    </source>
</evidence>
<dbReference type="EMBL" id="JAZAQF010000094">
    <property type="protein sequence ID" value="MFG3819525.1"/>
    <property type="molecule type" value="Genomic_DNA"/>
</dbReference>
<sequence>MITVAEPFKRAAGAIFAKSVGLLQNQNIRQVQTLGFQPIKNSTAKGSEPGTFGQGFGNLSKVFGRSEITGTVWADFPELGTGRR</sequence>
<accession>A0ABW7CEI2</accession>
<protein>
    <submittedName>
        <fullName evidence="1">Uncharacterized protein</fullName>
    </submittedName>
</protein>
<organism evidence="1 2">
    <name type="scientific">Limnothrix redekei LRLZ20PSL1</name>
    <dbReference type="NCBI Taxonomy" id="3112953"/>
    <lineage>
        <taxon>Bacteria</taxon>
        <taxon>Bacillati</taxon>
        <taxon>Cyanobacteriota</taxon>
        <taxon>Cyanophyceae</taxon>
        <taxon>Pseudanabaenales</taxon>
        <taxon>Pseudanabaenaceae</taxon>
        <taxon>Limnothrix</taxon>
    </lineage>
</organism>
<reference evidence="2" key="1">
    <citation type="journal article" date="2024" name="Algal Res.">
        <title>Biochemical, toxicological and genomic investigation of a high-biomass producing Limnothrix strain isolated from Italian shallow drinking water reservoir.</title>
        <authorList>
            <person name="Simonazzi M."/>
            <person name="Shishido T.K."/>
            <person name="Delbaje E."/>
            <person name="Wahlsten M."/>
            <person name="Fewer D.P."/>
            <person name="Sivonen K."/>
            <person name="Pezzolesi L."/>
            <person name="Pistocchi R."/>
        </authorList>
    </citation>
    <scope>NUCLEOTIDE SEQUENCE [LARGE SCALE GENOMIC DNA]</scope>
    <source>
        <strain evidence="2">LRLZ20PSL1</strain>
    </source>
</reference>
<name>A0ABW7CEI2_9CYAN</name>
<proteinExistence type="predicted"/>
<evidence type="ECO:0000313" key="1">
    <source>
        <dbReference type="EMBL" id="MFG3819525.1"/>
    </source>
</evidence>
<keyword evidence="2" id="KW-1185">Reference proteome</keyword>
<dbReference type="Proteomes" id="UP001604335">
    <property type="component" value="Unassembled WGS sequence"/>
</dbReference>
<gene>
    <name evidence="1" type="ORF">VPK24_17910</name>
</gene>